<name>A0A1S1NJ84_9MYCO</name>
<gene>
    <name evidence="2" type="ORF">BKN37_16055</name>
</gene>
<dbReference type="EMBL" id="MLQM01000090">
    <property type="protein sequence ID" value="OHV02259.1"/>
    <property type="molecule type" value="Genomic_DNA"/>
</dbReference>
<comment type="caution">
    <text evidence="2">The sequence shown here is derived from an EMBL/GenBank/DDBJ whole genome shotgun (WGS) entry which is preliminary data.</text>
</comment>
<keyword evidence="3" id="KW-1185">Reference proteome</keyword>
<keyword evidence="1" id="KW-1133">Transmembrane helix</keyword>
<feature type="transmembrane region" description="Helical" evidence="1">
    <location>
        <begin position="473"/>
        <end position="493"/>
    </location>
</feature>
<feature type="transmembrane region" description="Helical" evidence="1">
    <location>
        <begin position="443"/>
        <end position="467"/>
    </location>
</feature>
<keyword evidence="1" id="KW-0812">Transmembrane</keyword>
<evidence type="ECO:0000313" key="3">
    <source>
        <dbReference type="Proteomes" id="UP000179734"/>
    </source>
</evidence>
<accession>A0A1S1NJ84</accession>
<keyword evidence="1" id="KW-0472">Membrane</keyword>
<proteinExistence type="predicted"/>
<dbReference type="AlphaFoldDB" id="A0A1S1NJ84"/>
<protein>
    <submittedName>
        <fullName evidence="2">Uncharacterized protein</fullName>
    </submittedName>
</protein>
<sequence length="791" mass="83385">MPRAVEQLLEQVVRASAVGAPITLLRLLFTRGSAGPHGYDPALVLEGWHNLLIAPEDSAGPGLGSVVLEPLTEPLEVAQYVAPVVAAVAGLWTGIDKSVFDDLAILPGQTLRAVRAFYRQLDAAGVEDQLRLQLFSAAGRLPLPRSGQTPVVYIQDVPLAAQAVSRALWTKHRDVLRSGRVEIGSKETEQIAIGDAVKTFLSFLWAALRNAPSAWLSGMLGGVQSVLATTVQHTVFGGSNSAYAVVAGGEAGSWQDIGRGADQMSTALGEQPGAAHLVQADLTSLWVDYVNAALTLADGGRRTAGIDPVSVGVAVGVVHDSADVVPSAADAFTAIPASLAAVIGIPAVAGGDVLGTADLKGRLERTFADPAAGVEARRAFSDLTEWEARAGRSYAAQVGSVLADFLGRARGEVSGLVQRIQQTANRDAVDETLRRRQRVLSTITLTAGWTVFAAVLLLLIIAGIGWADWSFSLIVSAVVIAIYFVAALILFIIGQRHLFAELNLRRSQMSELEAMHHNLRAALQDVSRLSAAYGQLLAWNRVLGEVLRTPFGPVAPARPSRLHLTDGLPRAMQIGVAAPSGQDAESTARTLEQRLYGIGWLSGPWERMLESAGRQLRDEPVTLFRMPGAGSGSPLDGWSKAVAAGAVRSEGANALWAQVQAMFDDPASGVAEALTGGVLMPATGQRVSPDQFNGGMLQKRTGPAAPFHASLFTDTAVTAGRSMVAIDDAAVDRRGLDYRAVVVQVGDGLPTYDFAMFAPGEDSVQFEATTKIRLPGAVDDDTPPESGSLVF</sequence>
<evidence type="ECO:0000313" key="2">
    <source>
        <dbReference type="EMBL" id="OHV02259.1"/>
    </source>
</evidence>
<reference evidence="2 3" key="1">
    <citation type="submission" date="2016-10" db="EMBL/GenBank/DDBJ databases">
        <title>Genome sequence of Mycobacterium talmonii.</title>
        <authorList>
            <person name="Greninger A.L."/>
            <person name="Elliott B."/>
            <person name="Vasireddy S."/>
            <person name="Vasireddy R."/>
        </authorList>
    </citation>
    <scope>NUCLEOTIDE SEQUENCE [LARGE SCALE GENOMIC DNA]</scope>
    <source>
        <strain evidence="3">NE-TNMC-100812</strain>
    </source>
</reference>
<evidence type="ECO:0000256" key="1">
    <source>
        <dbReference type="SAM" id="Phobius"/>
    </source>
</evidence>
<dbReference type="Proteomes" id="UP000179734">
    <property type="component" value="Unassembled WGS sequence"/>
</dbReference>
<organism evidence="2 3">
    <name type="scientific">Mycobacterium talmoniae</name>
    <dbReference type="NCBI Taxonomy" id="1858794"/>
    <lineage>
        <taxon>Bacteria</taxon>
        <taxon>Bacillati</taxon>
        <taxon>Actinomycetota</taxon>
        <taxon>Actinomycetes</taxon>
        <taxon>Mycobacteriales</taxon>
        <taxon>Mycobacteriaceae</taxon>
        <taxon>Mycobacterium</taxon>
    </lineage>
</organism>